<dbReference type="InterPro" id="IPR007634">
    <property type="entry name" value="RNA_pol_sigma_54_DNA-bd"/>
</dbReference>
<keyword evidence="5 10" id="KW-0548">Nucleotidyltransferase</keyword>
<organism evidence="14 15">
    <name type="scientific">Alcanivorax quisquiliarum</name>
    <dbReference type="NCBI Taxonomy" id="2933565"/>
    <lineage>
        <taxon>Bacteria</taxon>
        <taxon>Pseudomonadati</taxon>
        <taxon>Pseudomonadota</taxon>
        <taxon>Gammaproteobacteria</taxon>
        <taxon>Oceanospirillales</taxon>
        <taxon>Alcanivoracaceae</taxon>
        <taxon>Alcanivorax</taxon>
    </lineage>
</organism>
<keyword evidence="7 10" id="KW-0731">Sigma factor</keyword>
<evidence type="ECO:0000313" key="14">
    <source>
        <dbReference type="EMBL" id="MCK0537894.1"/>
    </source>
</evidence>
<keyword evidence="9 10" id="KW-0804">Transcription</keyword>
<keyword evidence="4 10" id="KW-0808">Transferase</keyword>
<dbReference type="PROSITE" id="PS00718">
    <property type="entry name" value="SIGMA54_2"/>
    <property type="match status" value="1"/>
</dbReference>
<dbReference type="EMBL" id="JALKII010000005">
    <property type="protein sequence ID" value="MCK0537894.1"/>
    <property type="molecule type" value="Genomic_DNA"/>
</dbReference>
<evidence type="ECO:0000259" key="12">
    <source>
        <dbReference type="Pfam" id="PF04552"/>
    </source>
</evidence>
<dbReference type="PANTHER" id="PTHR32248:SF4">
    <property type="entry name" value="RNA POLYMERASE SIGMA-54 FACTOR"/>
    <property type="match status" value="1"/>
</dbReference>
<dbReference type="Gene3D" id="1.10.10.1330">
    <property type="entry name" value="RNA polymerase sigma-54 factor, core-binding domain"/>
    <property type="match status" value="1"/>
</dbReference>
<dbReference type="InterPro" id="IPR000394">
    <property type="entry name" value="RNA_pol_sigma_54"/>
</dbReference>
<keyword evidence="8 10" id="KW-0238">DNA-binding</keyword>
<keyword evidence="3 10" id="KW-0240">DNA-directed RNA polymerase</keyword>
<proteinExistence type="inferred from homology"/>
<feature type="domain" description="RNA polymerase sigma factor 54 core-binding" evidence="13">
    <location>
        <begin position="109"/>
        <end position="323"/>
    </location>
</feature>
<feature type="region of interest" description="Disordered" evidence="11">
    <location>
        <begin position="79"/>
        <end position="113"/>
    </location>
</feature>
<evidence type="ECO:0000256" key="4">
    <source>
        <dbReference type="ARBA" id="ARBA00022679"/>
    </source>
</evidence>
<dbReference type="NCBIfam" id="TIGR02395">
    <property type="entry name" value="rpoN_sigma"/>
    <property type="match status" value="1"/>
</dbReference>
<dbReference type="GO" id="GO:0003899">
    <property type="term" value="F:DNA-directed RNA polymerase activity"/>
    <property type="evidence" value="ECO:0007669"/>
    <property type="project" value="UniProtKB-EC"/>
</dbReference>
<evidence type="ECO:0000256" key="6">
    <source>
        <dbReference type="ARBA" id="ARBA00023015"/>
    </source>
</evidence>
<dbReference type="Pfam" id="PF04552">
    <property type="entry name" value="Sigma54_DBD"/>
    <property type="match status" value="1"/>
</dbReference>
<evidence type="ECO:0000313" key="15">
    <source>
        <dbReference type="Proteomes" id="UP001165524"/>
    </source>
</evidence>
<evidence type="ECO:0000256" key="3">
    <source>
        <dbReference type="ARBA" id="ARBA00022478"/>
    </source>
</evidence>
<reference evidence="14" key="1">
    <citation type="submission" date="2022-04" db="EMBL/GenBank/DDBJ databases">
        <title>Alcanivorax sp. CY1518 draft genome sequence.</title>
        <authorList>
            <person name="Zhao G."/>
            <person name="An M."/>
        </authorList>
    </citation>
    <scope>NUCLEOTIDE SEQUENCE</scope>
    <source>
        <strain evidence="14">CY1518</strain>
    </source>
</reference>
<evidence type="ECO:0000256" key="2">
    <source>
        <dbReference type="ARBA" id="ARBA00019942"/>
    </source>
</evidence>
<dbReference type="Pfam" id="PF04963">
    <property type="entry name" value="Sigma54_CBD"/>
    <property type="match status" value="1"/>
</dbReference>
<comment type="caution">
    <text evidence="14">The sequence shown here is derived from an EMBL/GenBank/DDBJ whole genome shotgun (WGS) entry which is preliminary data.</text>
</comment>
<dbReference type="NCBIfam" id="NF004595">
    <property type="entry name" value="PRK05932.1-2"/>
    <property type="match status" value="1"/>
</dbReference>
<evidence type="ECO:0000256" key="1">
    <source>
        <dbReference type="ARBA" id="ARBA00008798"/>
    </source>
</evidence>
<evidence type="ECO:0000256" key="10">
    <source>
        <dbReference type="PIRNR" id="PIRNR000774"/>
    </source>
</evidence>
<dbReference type="InterPro" id="IPR038709">
    <property type="entry name" value="RpoN_core-bd_sf"/>
</dbReference>
<evidence type="ECO:0000256" key="8">
    <source>
        <dbReference type="ARBA" id="ARBA00023125"/>
    </source>
</evidence>
<feature type="compositionally biased region" description="Acidic residues" evidence="11">
    <location>
        <begin position="82"/>
        <end position="92"/>
    </location>
</feature>
<evidence type="ECO:0000259" key="13">
    <source>
        <dbReference type="Pfam" id="PF04963"/>
    </source>
</evidence>
<dbReference type="PANTHER" id="PTHR32248">
    <property type="entry name" value="RNA POLYMERASE SIGMA-54 FACTOR"/>
    <property type="match status" value="1"/>
</dbReference>
<feature type="domain" description="RNA polymerase sigma factor 54 DNA-binding" evidence="12">
    <location>
        <begin position="337"/>
        <end position="495"/>
    </location>
</feature>
<dbReference type="PROSITE" id="PS00717">
    <property type="entry name" value="SIGMA54_1"/>
    <property type="match status" value="1"/>
</dbReference>
<evidence type="ECO:0000256" key="11">
    <source>
        <dbReference type="SAM" id="MobiDB-lite"/>
    </source>
</evidence>
<dbReference type="RefSeq" id="WP_246951951.1">
    <property type="nucleotide sequence ID" value="NZ_JALKII010000005.1"/>
</dbReference>
<dbReference type="PIRSF" id="PIRSF000774">
    <property type="entry name" value="RpoN"/>
    <property type="match status" value="1"/>
</dbReference>
<accession>A0ABT0E7T4</accession>
<evidence type="ECO:0000256" key="5">
    <source>
        <dbReference type="ARBA" id="ARBA00022695"/>
    </source>
</evidence>
<dbReference type="Gene3D" id="1.10.10.60">
    <property type="entry name" value="Homeodomain-like"/>
    <property type="match status" value="1"/>
</dbReference>
<dbReference type="NCBIfam" id="NF009118">
    <property type="entry name" value="PRK12469.1"/>
    <property type="match status" value="1"/>
</dbReference>
<keyword evidence="15" id="KW-1185">Reference proteome</keyword>
<dbReference type="InterPro" id="IPR007046">
    <property type="entry name" value="RNA_pol_sigma_54_core-bd"/>
</dbReference>
<dbReference type="Proteomes" id="UP001165524">
    <property type="component" value="Unassembled WGS sequence"/>
</dbReference>
<keyword evidence="6 10" id="KW-0805">Transcription regulation</keyword>
<evidence type="ECO:0000256" key="7">
    <source>
        <dbReference type="ARBA" id="ARBA00023082"/>
    </source>
</evidence>
<protein>
    <recommendedName>
        <fullName evidence="2 10">RNA polymerase sigma-54 factor</fullName>
    </recommendedName>
</protein>
<comment type="similarity">
    <text evidence="1 10">Belongs to the sigma-54 factor family.</text>
</comment>
<gene>
    <name evidence="14" type="ORF">MU846_09240</name>
</gene>
<dbReference type="PROSITE" id="PS50044">
    <property type="entry name" value="SIGMA54_3"/>
    <property type="match status" value="1"/>
</dbReference>
<sequence>MKPGLQLQLGQQLTMTPQLQQAIRLLQLSTLDLRQEIQQAVESNPLLELEDGGLEDQLPDDDDAELAEVTGDAPETLAELDSGVDTEWDDVYTESPGAGASNDEYDPWEERTASTESLSEHLLWQLNLAVMTDADRAIAYAIIDALDQRGYLTSSLADIAAATRQLLGEYRPDEHLSEESLPEDGLPDDFPEEDEVLAVLRRVQHFDPPGVAARDLAECLAIQLRQLPAATPWRDEALALTAHLPLLEARELPALRRQLGVNEEGLVAALQLLRTLTPSPADQIGNVEPDYIVPDVIVRRRGQRWLVELNVDALPKVRLNRHYESLAGHARREDDNQYLRTQVQEARWFLKSLQSRNETLLKVATRIVEVQRDFFEYGAEAMKPLVLADIASAVEMHESTISRVTNQKFMFTPRGMFELKFFFSSHVGTDGGGECSSTAIRAIIKKLIAAENPRKPLSDSRLASLLNDQGIQVARRTVAKYREAMKIPASSERKRLL</sequence>
<dbReference type="Pfam" id="PF00309">
    <property type="entry name" value="Sigma54_AID"/>
    <property type="match status" value="1"/>
</dbReference>
<evidence type="ECO:0000256" key="9">
    <source>
        <dbReference type="ARBA" id="ARBA00023163"/>
    </source>
</evidence>
<dbReference type="PRINTS" id="PR00045">
    <property type="entry name" value="SIGMA54FCT"/>
</dbReference>
<comment type="function">
    <text evidence="10">Sigma factors are initiation factors that promote the attachment of RNA polymerase to specific initiation sites and are then released.</text>
</comment>
<name>A0ABT0E7T4_9GAMM</name>